<dbReference type="EMBL" id="KZ678536">
    <property type="protein sequence ID" value="PSR80256.1"/>
    <property type="molecule type" value="Genomic_DNA"/>
</dbReference>
<organism evidence="2 3">
    <name type="scientific">Coniella lustricola</name>
    <dbReference type="NCBI Taxonomy" id="2025994"/>
    <lineage>
        <taxon>Eukaryota</taxon>
        <taxon>Fungi</taxon>
        <taxon>Dikarya</taxon>
        <taxon>Ascomycota</taxon>
        <taxon>Pezizomycotina</taxon>
        <taxon>Sordariomycetes</taxon>
        <taxon>Sordariomycetidae</taxon>
        <taxon>Diaporthales</taxon>
        <taxon>Schizoparmaceae</taxon>
        <taxon>Coniella</taxon>
    </lineage>
</organism>
<dbReference type="AlphaFoldDB" id="A0A2T2ZZX1"/>
<sequence>MQSKLFVISSLSILSSVVGAFSITDCGTGEYHNFGSVGSGCQASPWSIDNISFSSDKGCTLVAYSDASCAGQVWTTSSQHACNSPGFTVNGLKCT</sequence>
<keyword evidence="1" id="KW-0732">Signal</keyword>
<dbReference type="OrthoDB" id="4695494at2759"/>
<evidence type="ECO:0000313" key="3">
    <source>
        <dbReference type="Proteomes" id="UP000241462"/>
    </source>
</evidence>
<dbReference type="InParanoid" id="A0A2T2ZZX1"/>
<evidence type="ECO:0000256" key="1">
    <source>
        <dbReference type="SAM" id="SignalP"/>
    </source>
</evidence>
<feature type="chain" id="PRO_5015647427" evidence="1">
    <location>
        <begin position="21"/>
        <end position="95"/>
    </location>
</feature>
<keyword evidence="3" id="KW-1185">Reference proteome</keyword>
<protein>
    <submittedName>
        <fullName evidence="2">Uncharacterized protein</fullName>
    </submittedName>
</protein>
<gene>
    <name evidence="2" type="ORF">BD289DRAFT_441086</name>
</gene>
<dbReference type="Proteomes" id="UP000241462">
    <property type="component" value="Unassembled WGS sequence"/>
</dbReference>
<proteinExistence type="predicted"/>
<feature type="signal peptide" evidence="1">
    <location>
        <begin position="1"/>
        <end position="20"/>
    </location>
</feature>
<evidence type="ECO:0000313" key="2">
    <source>
        <dbReference type="EMBL" id="PSR80256.1"/>
    </source>
</evidence>
<reference evidence="2 3" key="1">
    <citation type="journal article" date="2018" name="Mycol. Prog.">
        <title>Coniella lustricola, a new species from submerged detritus.</title>
        <authorList>
            <person name="Raudabaugh D.B."/>
            <person name="Iturriaga T."/>
            <person name="Carver A."/>
            <person name="Mondo S."/>
            <person name="Pangilinan J."/>
            <person name="Lipzen A."/>
            <person name="He G."/>
            <person name="Amirebrahimi M."/>
            <person name="Grigoriev I.V."/>
            <person name="Miller A.N."/>
        </authorList>
    </citation>
    <scope>NUCLEOTIDE SEQUENCE [LARGE SCALE GENOMIC DNA]</scope>
    <source>
        <strain evidence="2 3">B22-T-1</strain>
    </source>
</reference>
<name>A0A2T2ZZX1_9PEZI</name>
<accession>A0A2T2ZZX1</accession>